<keyword evidence="2" id="KW-1133">Transmembrane helix</keyword>
<keyword evidence="2" id="KW-0812">Transmembrane</keyword>
<organism evidence="3 4">
    <name type="scientific">Nocardia cyriacigeorgica</name>
    <dbReference type="NCBI Taxonomy" id="135487"/>
    <lineage>
        <taxon>Bacteria</taxon>
        <taxon>Bacillati</taxon>
        <taxon>Actinomycetota</taxon>
        <taxon>Actinomycetes</taxon>
        <taxon>Mycobacteriales</taxon>
        <taxon>Nocardiaceae</taxon>
        <taxon>Nocardia</taxon>
    </lineage>
</organism>
<dbReference type="EMBL" id="JAAGVB010000065">
    <property type="protein sequence ID" value="NEW36173.1"/>
    <property type="molecule type" value="Genomic_DNA"/>
</dbReference>
<keyword evidence="2" id="KW-0472">Membrane</keyword>
<proteinExistence type="predicted"/>
<accession>A0A6P1CWX6</accession>
<gene>
    <name evidence="3" type="ORF">GV791_26945</name>
</gene>
<evidence type="ECO:0000313" key="4">
    <source>
        <dbReference type="Proteomes" id="UP000471166"/>
    </source>
</evidence>
<sequence>MGDISEVFMVAAAAGGLAGALVPLVSRLASLFAIRFAKKQAHRSVDIVMSDLATLRIESGTAPDIEAILARRDALGLGSSNGDINSPSEGIDLRKGSSRD</sequence>
<feature type="transmembrane region" description="Helical" evidence="2">
    <location>
        <begin position="12"/>
        <end position="34"/>
    </location>
</feature>
<evidence type="ECO:0000256" key="2">
    <source>
        <dbReference type="SAM" id="Phobius"/>
    </source>
</evidence>
<protein>
    <submittedName>
        <fullName evidence="3">Uncharacterized protein</fullName>
    </submittedName>
</protein>
<dbReference type="RefSeq" id="WP_163847637.1">
    <property type="nucleotide sequence ID" value="NZ_JAAGVB010000065.1"/>
</dbReference>
<dbReference type="Proteomes" id="UP000471166">
    <property type="component" value="Unassembled WGS sequence"/>
</dbReference>
<comment type="caution">
    <text evidence="3">The sequence shown here is derived from an EMBL/GenBank/DDBJ whole genome shotgun (WGS) entry which is preliminary data.</text>
</comment>
<dbReference type="AlphaFoldDB" id="A0A6P1CWX6"/>
<feature type="region of interest" description="Disordered" evidence="1">
    <location>
        <begin position="76"/>
        <end position="100"/>
    </location>
</feature>
<name>A0A6P1CWX6_9NOCA</name>
<evidence type="ECO:0000313" key="3">
    <source>
        <dbReference type="EMBL" id="NEW36173.1"/>
    </source>
</evidence>
<feature type="compositionally biased region" description="Polar residues" evidence="1">
    <location>
        <begin position="78"/>
        <end position="88"/>
    </location>
</feature>
<reference evidence="3 4" key="1">
    <citation type="submission" date="2020-01" db="EMBL/GenBank/DDBJ databases">
        <title>Genetics and antimicrobial susceptibilities of Nocardia species isolated from the soil; a comparison with species isolated from humans.</title>
        <authorList>
            <person name="Carrasco G."/>
            <person name="Monzon S."/>
            <person name="Sansegundo M."/>
            <person name="Garcia E."/>
            <person name="Garrido N."/>
            <person name="Medina M.J."/>
            <person name="Villalon P."/>
            <person name="Ramirez-Arocha A.C."/>
            <person name="Jimenez P."/>
            <person name="Cuesta I."/>
            <person name="Valdezate S."/>
        </authorList>
    </citation>
    <scope>NUCLEOTIDE SEQUENCE [LARGE SCALE GENOMIC DNA]</scope>
    <source>
        <strain evidence="3 4">CNM20110626</strain>
    </source>
</reference>
<evidence type="ECO:0000256" key="1">
    <source>
        <dbReference type="SAM" id="MobiDB-lite"/>
    </source>
</evidence>
<feature type="compositionally biased region" description="Basic and acidic residues" evidence="1">
    <location>
        <begin position="91"/>
        <end position="100"/>
    </location>
</feature>